<keyword evidence="2" id="KW-1185">Reference proteome</keyword>
<reference evidence="1 2" key="1">
    <citation type="submission" date="2023-09" db="EMBL/GenBank/DDBJ databases">
        <title>Genomes of two closely related lineages of the louse Polyplax serrata with different host specificities.</title>
        <authorList>
            <person name="Martinu J."/>
            <person name="Tarabai H."/>
            <person name="Stefka J."/>
            <person name="Hypsa V."/>
        </authorList>
    </citation>
    <scope>NUCLEOTIDE SEQUENCE [LARGE SCALE GENOMIC DNA]</scope>
    <source>
        <strain evidence="1">98ZLc_SE</strain>
    </source>
</reference>
<dbReference type="EMBL" id="JAWJWF010000002">
    <property type="protein sequence ID" value="KAK6637486.1"/>
    <property type="molecule type" value="Genomic_DNA"/>
</dbReference>
<sequence length="145" mass="16328">MLSRFSLSSSFSHVALPQFKMIVYDFDEPFPLGWILKYGCDCFQIEGQHGLVTKKRIQSSQKVHVAVELENRRIREEVKLNSEVLRGPCLNGGISACGLNFADVFGVPGGEVRGEFGVGQIGHSLRFELFLYANVNLRRVDEHLK</sequence>
<evidence type="ECO:0000313" key="2">
    <source>
        <dbReference type="Proteomes" id="UP001359485"/>
    </source>
</evidence>
<organism evidence="1 2">
    <name type="scientific">Polyplax serrata</name>
    <name type="common">Common mouse louse</name>
    <dbReference type="NCBI Taxonomy" id="468196"/>
    <lineage>
        <taxon>Eukaryota</taxon>
        <taxon>Metazoa</taxon>
        <taxon>Ecdysozoa</taxon>
        <taxon>Arthropoda</taxon>
        <taxon>Hexapoda</taxon>
        <taxon>Insecta</taxon>
        <taxon>Pterygota</taxon>
        <taxon>Neoptera</taxon>
        <taxon>Paraneoptera</taxon>
        <taxon>Psocodea</taxon>
        <taxon>Troctomorpha</taxon>
        <taxon>Phthiraptera</taxon>
        <taxon>Anoplura</taxon>
        <taxon>Polyplacidae</taxon>
        <taxon>Polyplax</taxon>
    </lineage>
</organism>
<name>A0ABR1B7E5_POLSC</name>
<dbReference type="Proteomes" id="UP001359485">
    <property type="component" value="Unassembled WGS sequence"/>
</dbReference>
<gene>
    <name evidence="1" type="ORF">RUM44_007903</name>
</gene>
<accession>A0ABR1B7E5</accession>
<proteinExistence type="predicted"/>
<protein>
    <submittedName>
        <fullName evidence="1">Uncharacterized protein</fullName>
    </submittedName>
</protein>
<evidence type="ECO:0000313" key="1">
    <source>
        <dbReference type="EMBL" id="KAK6637486.1"/>
    </source>
</evidence>
<comment type="caution">
    <text evidence="1">The sequence shown here is derived from an EMBL/GenBank/DDBJ whole genome shotgun (WGS) entry which is preliminary data.</text>
</comment>